<evidence type="ECO:0000313" key="1">
    <source>
        <dbReference type="EMBL" id="KAK1123009.1"/>
    </source>
</evidence>
<organism evidence="1 2">
    <name type="scientific">Melipona bicolor</name>
    <dbReference type="NCBI Taxonomy" id="60889"/>
    <lineage>
        <taxon>Eukaryota</taxon>
        <taxon>Metazoa</taxon>
        <taxon>Ecdysozoa</taxon>
        <taxon>Arthropoda</taxon>
        <taxon>Hexapoda</taxon>
        <taxon>Insecta</taxon>
        <taxon>Pterygota</taxon>
        <taxon>Neoptera</taxon>
        <taxon>Endopterygota</taxon>
        <taxon>Hymenoptera</taxon>
        <taxon>Apocrita</taxon>
        <taxon>Aculeata</taxon>
        <taxon>Apoidea</taxon>
        <taxon>Anthophila</taxon>
        <taxon>Apidae</taxon>
        <taxon>Melipona</taxon>
    </lineage>
</organism>
<dbReference type="Proteomes" id="UP001177670">
    <property type="component" value="Unassembled WGS sequence"/>
</dbReference>
<comment type="caution">
    <text evidence="1">The sequence shown here is derived from an EMBL/GenBank/DDBJ whole genome shotgun (WGS) entry which is preliminary data.</text>
</comment>
<dbReference type="EMBL" id="JAHYIQ010000021">
    <property type="protein sequence ID" value="KAK1123009.1"/>
    <property type="molecule type" value="Genomic_DNA"/>
</dbReference>
<protein>
    <submittedName>
        <fullName evidence="1">Uncharacterized protein</fullName>
    </submittedName>
</protein>
<sequence length="68" mass="7712">MEFEKAKTIDSMQLSDWHDVPWSKFFSDQSPKNKIPPTGIDIETIKTICKAISTPPHGITPHAQVYID</sequence>
<gene>
    <name evidence="1" type="ORF">K0M31_008645</name>
</gene>
<keyword evidence="2" id="KW-1185">Reference proteome</keyword>
<proteinExistence type="predicted"/>
<reference evidence="1" key="1">
    <citation type="submission" date="2021-10" db="EMBL/GenBank/DDBJ databases">
        <title>Melipona bicolor Genome sequencing and assembly.</title>
        <authorList>
            <person name="Araujo N.S."/>
            <person name="Arias M.C."/>
        </authorList>
    </citation>
    <scope>NUCLEOTIDE SEQUENCE</scope>
    <source>
        <strain evidence="1">USP_2M_L1-L4_2017</strain>
        <tissue evidence="1">Whole body</tissue>
    </source>
</reference>
<accession>A0AA40FPK5</accession>
<dbReference type="AlphaFoldDB" id="A0AA40FPK5"/>
<name>A0AA40FPK5_9HYME</name>
<evidence type="ECO:0000313" key="2">
    <source>
        <dbReference type="Proteomes" id="UP001177670"/>
    </source>
</evidence>